<dbReference type="EC" id="1.1.1.107" evidence="3"/>
<comment type="similarity">
    <text evidence="1">Belongs to the short-chain dehydrogenases/reductases (SDR) family.</text>
</comment>
<name>A0A485AQL7_KLUCR</name>
<reference evidence="3 4" key="1">
    <citation type="submission" date="2019-03" db="EMBL/GenBank/DDBJ databases">
        <authorList>
            <consortium name="Pathogen Informatics"/>
        </authorList>
    </citation>
    <scope>NUCLEOTIDE SEQUENCE [LARGE SCALE GENOMIC DNA]</scope>
    <source>
        <strain evidence="3 4">NCTC12993</strain>
    </source>
</reference>
<dbReference type="EMBL" id="CAADJD010000018">
    <property type="protein sequence ID" value="VFS62841.1"/>
    <property type="molecule type" value="Genomic_DNA"/>
</dbReference>
<dbReference type="CDD" id="cd05233">
    <property type="entry name" value="SDR_c"/>
    <property type="match status" value="1"/>
</dbReference>
<dbReference type="GO" id="GO:0050235">
    <property type="term" value="F:pyridoxal 4-dehydrogenase activity"/>
    <property type="evidence" value="ECO:0007669"/>
    <property type="project" value="UniProtKB-EC"/>
</dbReference>
<sequence length="96" mass="10471">MAYVASKGAVIAMTRSMARELGEKRIHINAIAPGLTRVEATEYVPAERHQLYENGRALNGAQQPEDVTGSVVWLLSDLSRFITGQLIPVNGGFVFN</sequence>
<dbReference type="PRINTS" id="PR00081">
    <property type="entry name" value="GDHRDH"/>
</dbReference>
<dbReference type="AlphaFoldDB" id="A0A485AQL7"/>
<keyword evidence="2 3" id="KW-0560">Oxidoreductase</keyword>
<organism evidence="3 4">
    <name type="scientific">Kluyvera cryocrescens</name>
    <name type="common">Kluyvera citrophila</name>
    <dbReference type="NCBI Taxonomy" id="580"/>
    <lineage>
        <taxon>Bacteria</taxon>
        <taxon>Pseudomonadati</taxon>
        <taxon>Pseudomonadota</taxon>
        <taxon>Gammaproteobacteria</taxon>
        <taxon>Enterobacterales</taxon>
        <taxon>Enterobacteriaceae</taxon>
        <taxon>Kluyvera</taxon>
    </lineage>
</organism>
<evidence type="ECO:0000256" key="1">
    <source>
        <dbReference type="ARBA" id="ARBA00006484"/>
    </source>
</evidence>
<dbReference type="SUPFAM" id="SSF51735">
    <property type="entry name" value="NAD(P)-binding Rossmann-fold domains"/>
    <property type="match status" value="1"/>
</dbReference>
<proteinExistence type="inferred from homology"/>
<evidence type="ECO:0000313" key="4">
    <source>
        <dbReference type="Proteomes" id="UP000401081"/>
    </source>
</evidence>
<dbReference type="Pfam" id="PF13561">
    <property type="entry name" value="adh_short_C2"/>
    <property type="match status" value="1"/>
</dbReference>
<dbReference type="PANTHER" id="PTHR42760:SF115">
    <property type="entry name" value="3-OXOACYL-[ACYL-CARRIER-PROTEIN] REDUCTASE FABG"/>
    <property type="match status" value="1"/>
</dbReference>
<dbReference type="Proteomes" id="UP000401081">
    <property type="component" value="Unassembled WGS sequence"/>
</dbReference>
<keyword evidence="4" id="KW-1185">Reference proteome</keyword>
<protein>
    <submittedName>
        <fullName evidence="3">Pyridoxal 4-dehydrogenase</fullName>
        <ecNumber evidence="3">1.1.1.107</ecNumber>
    </submittedName>
</protein>
<gene>
    <name evidence="3" type="primary">pldh-t_2</name>
    <name evidence="3" type="ORF">NCTC12993_02334</name>
</gene>
<dbReference type="InterPro" id="IPR036291">
    <property type="entry name" value="NAD(P)-bd_dom_sf"/>
</dbReference>
<dbReference type="PANTHER" id="PTHR42760">
    <property type="entry name" value="SHORT-CHAIN DEHYDROGENASES/REDUCTASES FAMILY MEMBER"/>
    <property type="match status" value="1"/>
</dbReference>
<evidence type="ECO:0000256" key="2">
    <source>
        <dbReference type="ARBA" id="ARBA00023002"/>
    </source>
</evidence>
<evidence type="ECO:0000313" key="3">
    <source>
        <dbReference type="EMBL" id="VFS62841.1"/>
    </source>
</evidence>
<accession>A0A485AQL7</accession>
<dbReference type="InterPro" id="IPR002347">
    <property type="entry name" value="SDR_fam"/>
</dbReference>
<dbReference type="Gene3D" id="3.40.50.720">
    <property type="entry name" value="NAD(P)-binding Rossmann-like Domain"/>
    <property type="match status" value="1"/>
</dbReference>